<evidence type="ECO:0000256" key="1">
    <source>
        <dbReference type="ARBA" id="ARBA00022527"/>
    </source>
</evidence>
<reference evidence="5" key="1">
    <citation type="submission" date="2016-10" db="EMBL/GenBank/DDBJ databases">
        <authorList>
            <person name="Varghese N."/>
            <person name="Submissions S."/>
        </authorList>
    </citation>
    <scope>NUCLEOTIDE SEQUENCE [LARGE SCALE GENOMIC DNA]</scope>
    <source>
        <strain evidence="5">DSM 45422</strain>
    </source>
</reference>
<accession>A0A1H3NMJ3</accession>
<organism evidence="4 5">
    <name type="scientific">Geodermatophilus africanus</name>
    <dbReference type="NCBI Taxonomy" id="1137993"/>
    <lineage>
        <taxon>Bacteria</taxon>
        <taxon>Bacillati</taxon>
        <taxon>Actinomycetota</taxon>
        <taxon>Actinomycetes</taxon>
        <taxon>Geodermatophilales</taxon>
        <taxon>Geodermatophilaceae</taxon>
        <taxon>Geodermatophilus</taxon>
    </lineage>
</organism>
<dbReference type="InterPro" id="IPR050267">
    <property type="entry name" value="Anti-sigma-factor_SerPK"/>
</dbReference>
<proteinExistence type="predicted"/>
<keyword evidence="5" id="KW-1185">Reference proteome</keyword>
<keyword evidence="1" id="KW-0723">Serine/threonine-protein kinase</keyword>
<dbReference type="GO" id="GO:0004674">
    <property type="term" value="F:protein serine/threonine kinase activity"/>
    <property type="evidence" value="ECO:0007669"/>
    <property type="project" value="UniProtKB-KW"/>
</dbReference>
<dbReference type="STRING" id="1137993.SAMN05660209_04002"/>
<dbReference type="SUPFAM" id="SSF55874">
    <property type="entry name" value="ATPase domain of HSP90 chaperone/DNA topoisomerase II/histidine kinase"/>
    <property type="match status" value="1"/>
</dbReference>
<evidence type="ECO:0000259" key="3">
    <source>
        <dbReference type="Pfam" id="PF13581"/>
    </source>
</evidence>
<evidence type="ECO:0000313" key="5">
    <source>
        <dbReference type="Proteomes" id="UP000198921"/>
    </source>
</evidence>
<feature type="compositionally biased region" description="Basic and acidic residues" evidence="2">
    <location>
        <begin position="177"/>
        <end position="186"/>
    </location>
</feature>
<dbReference type="InterPro" id="IPR036890">
    <property type="entry name" value="HATPase_C_sf"/>
</dbReference>
<keyword evidence="4" id="KW-0418">Kinase</keyword>
<feature type="region of interest" description="Disordered" evidence="2">
    <location>
        <begin position="154"/>
        <end position="186"/>
    </location>
</feature>
<feature type="region of interest" description="Disordered" evidence="2">
    <location>
        <begin position="1"/>
        <end position="38"/>
    </location>
</feature>
<dbReference type="Gene3D" id="3.30.565.10">
    <property type="entry name" value="Histidine kinase-like ATPase, C-terminal domain"/>
    <property type="match status" value="1"/>
</dbReference>
<feature type="compositionally biased region" description="Low complexity" evidence="2">
    <location>
        <begin position="19"/>
        <end position="32"/>
    </location>
</feature>
<evidence type="ECO:0000256" key="2">
    <source>
        <dbReference type="SAM" id="MobiDB-lite"/>
    </source>
</evidence>
<gene>
    <name evidence="4" type="ORF">SAMN05660209_04002</name>
</gene>
<dbReference type="RefSeq" id="WP_091160183.1">
    <property type="nucleotide sequence ID" value="NZ_FNOT01000013.1"/>
</dbReference>
<dbReference type="PANTHER" id="PTHR35526">
    <property type="entry name" value="ANTI-SIGMA-F FACTOR RSBW-RELATED"/>
    <property type="match status" value="1"/>
</dbReference>
<dbReference type="PANTHER" id="PTHR35526:SF3">
    <property type="entry name" value="ANTI-SIGMA-F FACTOR RSBW"/>
    <property type="match status" value="1"/>
</dbReference>
<feature type="compositionally biased region" description="Polar residues" evidence="2">
    <location>
        <begin position="154"/>
        <end position="163"/>
    </location>
</feature>
<dbReference type="Proteomes" id="UP000198921">
    <property type="component" value="Unassembled WGS sequence"/>
</dbReference>
<name>A0A1H3NMJ3_9ACTN</name>
<sequence>MVYTSSAESGDSAVPDAISQQRNQQSQPQANRTTSDAWPYWESTADGRRCQWRFHTDLRSVVSMRWELRVLLGGTGLPFDELEDLLRAVSEAANNAVEHPHLPREPFFDVSTKIDDGSVTIVVQDHGQWRQPKSSSDRGPGLAMMRALADATVTSDARGTTVTLRKHRTGTEPLDAEPLHEERRAS</sequence>
<evidence type="ECO:0000313" key="4">
    <source>
        <dbReference type="EMBL" id="SDY89429.1"/>
    </source>
</evidence>
<dbReference type="OrthoDB" id="5243175at2"/>
<dbReference type="Pfam" id="PF13581">
    <property type="entry name" value="HATPase_c_2"/>
    <property type="match status" value="1"/>
</dbReference>
<feature type="domain" description="Histidine kinase/HSP90-like ATPase" evidence="3">
    <location>
        <begin position="56"/>
        <end position="166"/>
    </location>
</feature>
<dbReference type="AlphaFoldDB" id="A0A1H3NMJ3"/>
<keyword evidence="4" id="KW-0808">Transferase</keyword>
<dbReference type="CDD" id="cd16936">
    <property type="entry name" value="HATPase_RsbW-like"/>
    <property type="match status" value="1"/>
</dbReference>
<protein>
    <submittedName>
        <fullName evidence="4">Anti-sigma regulatory factor (Ser/Thr protein kinase)</fullName>
    </submittedName>
</protein>
<dbReference type="InterPro" id="IPR003594">
    <property type="entry name" value="HATPase_dom"/>
</dbReference>
<dbReference type="EMBL" id="FNOT01000013">
    <property type="protein sequence ID" value="SDY89429.1"/>
    <property type="molecule type" value="Genomic_DNA"/>
</dbReference>